<keyword evidence="2 4" id="KW-0863">Zinc-finger</keyword>
<feature type="domain" description="SWIM-type" evidence="6">
    <location>
        <begin position="290"/>
        <end position="322"/>
    </location>
</feature>
<evidence type="ECO:0000313" key="7">
    <source>
        <dbReference type="EMBL" id="KAJ0193368.1"/>
    </source>
</evidence>
<evidence type="ECO:0000256" key="5">
    <source>
        <dbReference type="SAM" id="MobiDB-lite"/>
    </source>
</evidence>
<comment type="caution">
    <text evidence="7">The sequence shown here is derived from an EMBL/GenBank/DDBJ whole genome shotgun (WGS) entry which is preliminary data.</text>
</comment>
<protein>
    <recommendedName>
        <fullName evidence="6">SWIM-type domain-containing protein</fullName>
    </recommendedName>
</protein>
<organism evidence="7 8">
    <name type="scientific">Lactuca sativa</name>
    <name type="common">Garden lettuce</name>
    <dbReference type="NCBI Taxonomy" id="4236"/>
    <lineage>
        <taxon>Eukaryota</taxon>
        <taxon>Viridiplantae</taxon>
        <taxon>Streptophyta</taxon>
        <taxon>Embryophyta</taxon>
        <taxon>Tracheophyta</taxon>
        <taxon>Spermatophyta</taxon>
        <taxon>Magnoliopsida</taxon>
        <taxon>eudicotyledons</taxon>
        <taxon>Gunneridae</taxon>
        <taxon>Pentapetalae</taxon>
        <taxon>asterids</taxon>
        <taxon>campanulids</taxon>
        <taxon>Asterales</taxon>
        <taxon>Asteraceae</taxon>
        <taxon>Cichorioideae</taxon>
        <taxon>Cichorieae</taxon>
        <taxon>Lactucinae</taxon>
        <taxon>Lactuca</taxon>
    </lineage>
</organism>
<keyword evidence="8" id="KW-1185">Reference proteome</keyword>
<evidence type="ECO:0000256" key="2">
    <source>
        <dbReference type="ARBA" id="ARBA00022771"/>
    </source>
</evidence>
<dbReference type="InterPro" id="IPR007527">
    <property type="entry name" value="Znf_SWIM"/>
</dbReference>
<evidence type="ECO:0000256" key="3">
    <source>
        <dbReference type="ARBA" id="ARBA00022833"/>
    </source>
</evidence>
<accession>A0A9R1UUY7</accession>
<evidence type="ECO:0000256" key="1">
    <source>
        <dbReference type="ARBA" id="ARBA00022723"/>
    </source>
</evidence>
<name>A0A9R1UUY7_LACSA</name>
<proteinExistence type="predicted"/>
<dbReference type="InterPro" id="IPR036875">
    <property type="entry name" value="Znf_CCHC_sf"/>
</dbReference>
<sequence length="556" mass="63411">MTNMSQCRRAKKYALNLVEGSLVEHYGKLWSYGHVILRTNHGSNMKLDVEDGVKQGWTECCRRIIELDGCFLKGVCEGELFCVIGRDVNGKIYHIAWAVVSVEIKQNWKWFLELLIDDLNLNLGNGFSLMSDQHKGLIEAVKELFPYVDHRQCARHICQNLQKRSTGAIYHTLFRRASKATTEHALKVVMKEIKTLNPYAHQYLIEKDPKTWPRAFFQAGRCCDAVENGFSESFYDVIVDARKKPIITMLEELRLYMMDKMYNMELKGQCEFVLPSGLNQFELRGATDAYEVDLERKTCSCRLWQLNGYGCAHYVAIISYLNRDVEAYVDNMFSTTTFKKAYNYKISLMNGSDMWLETNYTPPLPPISRRTLGMPTTNRKKATTENTGTHMVSKAGKKIRCSICKEIGHNKTTCPQRRPQKLNVKKQKKQKVCVKQNTGQVEMTPNTMDTTQNDMQVTPTDVESGSAGEFSQPMQVIPPRSYKGDENVVGRETVVGKEAEEGGNVQIPNVRVIPNSEILKRIRRRKSERILKLKLGKRIGGDDDPGNSKGKSLLID</sequence>
<dbReference type="SMART" id="SM00575">
    <property type="entry name" value="ZnF_PMZ"/>
    <property type="match status" value="1"/>
</dbReference>
<feature type="region of interest" description="Disordered" evidence="5">
    <location>
        <begin position="534"/>
        <end position="556"/>
    </location>
</feature>
<keyword evidence="3" id="KW-0862">Zinc</keyword>
<evidence type="ECO:0000313" key="8">
    <source>
        <dbReference type="Proteomes" id="UP000235145"/>
    </source>
</evidence>
<dbReference type="InterPro" id="IPR006564">
    <property type="entry name" value="Znf_PMZ"/>
</dbReference>
<dbReference type="GO" id="GO:0003676">
    <property type="term" value="F:nucleic acid binding"/>
    <property type="evidence" value="ECO:0007669"/>
    <property type="project" value="InterPro"/>
</dbReference>
<feature type="region of interest" description="Disordered" evidence="5">
    <location>
        <begin position="366"/>
        <end position="391"/>
    </location>
</feature>
<dbReference type="Pfam" id="PF04434">
    <property type="entry name" value="SWIM"/>
    <property type="match status" value="1"/>
</dbReference>
<dbReference type="Pfam" id="PF10551">
    <property type="entry name" value="MULE"/>
    <property type="match status" value="1"/>
</dbReference>
<dbReference type="EMBL" id="NBSK02000008">
    <property type="protein sequence ID" value="KAJ0193368.1"/>
    <property type="molecule type" value="Genomic_DNA"/>
</dbReference>
<dbReference type="Proteomes" id="UP000235145">
    <property type="component" value="Unassembled WGS sequence"/>
</dbReference>
<dbReference type="PANTHER" id="PTHR31973">
    <property type="entry name" value="POLYPROTEIN, PUTATIVE-RELATED"/>
    <property type="match status" value="1"/>
</dbReference>
<dbReference type="AlphaFoldDB" id="A0A9R1UUY7"/>
<dbReference type="PANTHER" id="PTHR31973:SF189">
    <property type="entry name" value="TRANSPOSASE, MUDR, PLANT, MULE TRANSPOSASE DOMAIN PROTEIN-RELATED"/>
    <property type="match status" value="1"/>
</dbReference>
<evidence type="ECO:0000256" key="4">
    <source>
        <dbReference type="PROSITE-ProRule" id="PRU00325"/>
    </source>
</evidence>
<dbReference type="InterPro" id="IPR018289">
    <property type="entry name" value="MULE_transposase_dom"/>
</dbReference>
<keyword evidence="1" id="KW-0479">Metal-binding</keyword>
<gene>
    <name evidence="7" type="ORF">LSAT_V11C800398960</name>
</gene>
<reference evidence="7 8" key="1">
    <citation type="journal article" date="2017" name="Nat. Commun.">
        <title>Genome assembly with in vitro proximity ligation data and whole-genome triplication in lettuce.</title>
        <authorList>
            <person name="Reyes-Chin-Wo S."/>
            <person name="Wang Z."/>
            <person name="Yang X."/>
            <person name="Kozik A."/>
            <person name="Arikit S."/>
            <person name="Song C."/>
            <person name="Xia L."/>
            <person name="Froenicke L."/>
            <person name="Lavelle D.O."/>
            <person name="Truco M.J."/>
            <person name="Xia R."/>
            <person name="Zhu S."/>
            <person name="Xu C."/>
            <person name="Xu H."/>
            <person name="Xu X."/>
            <person name="Cox K."/>
            <person name="Korf I."/>
            <person name="Meyers B.C."/>
            <person name="Michelmore R.W."/>
        </authorList>
    </citation>
    <scope>NUCLEOTIDE SEQUENCE [LARGE SCALE GENOMIC DNA]</scope>
    <source>
        <strain evidence="8">cv. Salinas</strain>
        <tissue evidence="7">Seedlings</tissue>
    </source>
</reference>
<evidence type="ECO:0000259" key="6">
    <source>
        <dbReference type="PROSITE" id="PS50966"/>
    </source>
</evidence>
<dbReference type="SUPFAM" id="SSF57756">
    <property type="entry name" value="Retrovirus zinc finger-like domains"/>
    <property type="match status" value="1"/>
</dbReference>
<dbReference type="GO" id="GO:0008270">
    <property type="term" value="F:zinc ion binding"/>
    <property type="evidence" value="ECO:0007669"/>
    <property type="project" value="UniProtKB-KW"/>
</dbReference>
<dbReference type="PROSITE" id="PS50966">
    <property type="entry name" value="ZF_SWIM"/>
    <property type="match status" value="1"/>
</dbReference>
<feature type="region of interest" description="Disordered" evidence="5">
    <location>
        <begin position="460"/>
        <end position="484"/>
    </location>
</feature>